<feature type="domain" description="Insecticide toxin TcdB middle/N-terminal" evidence="5">
    <location>
        <begin position="813"/>
        <end position="964"/>
    </location>
</feature>
<keyword evidence="4" id="KW-0732">Signal</keyword>
<dbReference type="NCBIfam" id="TIGR03696">
    <property type="entry name" value="Rhs_assc_core"/>
    <property type="match status" value="1"/>
</dbReference>
<organism evidence="6 7">
    <name type="scientific">Microvirga lupini</name>
    <dbReference type="NCBI Taxonomy" id="420324"/>
    <lineage>
        <taxon>Bacteria</taxon>
        <taxon>Pseudomonadati</taxon>
        <taxon>Pseudomonadota</taxon>
        <taxon>Alphaproteobacteria</taxon>
        <taxon>Hyphomicrobiales</taxon>
        <taxon>Methylobacteriaceae</taxon>
        <taxon>Microvirga</taxon>
    </lineage>
</organism>
<dbReference type="PANTHER" id="PTHR32305:SF15">
    <property type="entry name" value="PROTEIN RHSA-RELATED"/>
    <property type="match status" value="1"/>
</dbReference>
<dbReference type="EMBL" id="JACHWB010000006">
    <property type="protein sequence ID" value="MBB3020769.1"/>
    <property type="molecule type" value="Genomic_DNA"/>
</dbReference>
<dbReference type="InterPro" id="IPR050708">
    <property type="entry name" value="T6SS_VgrG/RHS"/>
</dbReference>
<sequence>MRISASACVLVLGCIASAQADPVTAPSGAAAGVFGSSVANQAAVEPVRGTLTYSYRFEMPAARGLAQPSLALTYRSTTGDSDAGYGWSLDLPSIEVSPLSGWPESPPNGAAIEERFAANGEALVAVCTTGAQMDAAVPVCSAANIDLPSWAAPQVGRGWVYYRAQTDTDYTRYFLSPDRRTWRAQRKGGILQEFGAPLTAPELAREALEERDGTIYRWRLVRALESARPENLVVYAWDRMGQRGLLYLTDIWDTPRAREALQLIRFAHHTQLTWESQPFSTASYAPLHKATPDMRLARVATASADWEAQDAREVTRIYRLGYYFNRDFPYDPDIQAPLFHRSFLSQINREGRCRVRETQSGSIPGGAECQTLPAVTFKYQGSTFGGLGILTPLQGGPPNLDVNYGVLPYLSSASVLDFNRDGLPDVVQSWEAEPQCFNAPGAVRILVERNDGTADPTLVCYQPGENPQTIRSARPMTGWLNAGTSIWSLALAHQCMDAGDGSPGTVPWFVRQSLPGGPRLANFLTSQGAPTIVGSYGDGVLIWGGGEAGFRPFRAEPVASEAAFCPTPMTSPGWRWTTGSHDGLAWPHSTGAITPEDPVSGPRWYTDIDGDGLIDSLGTGSAQRLNVFLREATPFFSRRYGTDQNLPGGGAGPAQIPFISPGDPVSVVPDKDAPAGTRFFYTDVNGDGLVDLAYFRPSGALVVRPGDGYGRFECQTAREPLGCNGAEYEATTGSTITPWTPINGPSWDDREERFLHDVTGDGLADIITYKDDPSNLNLSSILRLWVNVDGHTFRCADPTGTVPCAVGRVVDNVHNSTVIGDHRVAFADMDGNGVDDVVVLARQGIIVASLTAPGYGTNSRAPHPGLLIQVDNGLGGVTDIRYETIQELMREAAGRGEAWRHVVPVVANVVTRVRTHNNPTANTTLPKPYDYERTTTYRYRDPAYDNWTRSFVGFRQVDLQIGGEMAVTRTTHWFGPCQQDTIRNTCLKGSDNDEYKPLIGLPVRIDRLLPAIGERPAQWLSSTELFYDNRLLFDRRRDVRSAHVTATETYDYDPQKTVTLRPEASTAGDPRMPSPIQDEQIPITVDYDTDEYGNITRVRSHGRQRDGLAANLTGAASLDNVVVTWMGSNGAGDIPGPYRCDPEHWRCFVDRVTITTDQTNDHGYLTERQFRFTYTPQGDLTSVEGWLNAAFDQLNRVHAAGGAVAPLPPGAASGFGWRQLASYAFDPSFGGALQTERPGSPASCTSIRYDRAFEHLPERISSHTNGCTGASLVTRLTHDRGFETITRQEDPSGATTVVELDPFGRVAAMRLPKPDDLDLRSSIEALTFTYTDRAPLSWVEIRRRLGSSDSTIIEVMNGLGERPVRFVEDEGRWVVEGWRETNQAGRSERTYMPFAVAVDPRPLLMAANSPGLGPRRLDFFEDIYGRLATIRENGSTDVASFRYRPHEIEARDAAQLQPGATSYTLLRYDGFDRISEWVDFLGTTDVRTRLTYALTGELLKISRQQAGGSEQTVKTRSFDSMGRLVAQSEPNSGKWTYAWDNGGRLVGTSDPRGCGVNLHYDGMDRLIGEDYSPCAAHHRTYSAPDQTTKAGFEVAYNYDAYEPGQGAADSLFLDDPAFAAGRLVARRDRGSETRFSYDNRGRVRRIDRRLADPTSTTLSYTARRYEARLDYDNGNRLSRRTTGVPLTEFLIGGTSSMNLSYTLRDQVKSVTSSYGSLVQYATYDPDGMLRNIVYGDAAATTASLTYDARRRLERYTLSRNAPAIWSQAVQGYTLPGFETTQTDLMNLKYAYDPVGNPINIEDLTTSTWPAVAAPQRQRTAAYGIGSRLRSIDTQYATPTGAAPWQSPFLPEITAATGQPLPLANAQTRPRRQEFDFDAVNDLQRSADDLMLPFDRSLGTLTNGANGATGQLISASGVRTAFDAAGQLTRLALDRTGRCDTGSGSVCDQWFAFDWDEVGQLSRARRWDLPDGAPIPAAITDVPTAVPTWERTNFFSSGRRLISALRKQGGPAENYVDVLPTLEFRGVPVAGGEYDLSPDKVSASLGGLATVAYDRNGVLPRRTTSLVHTFLHLPDALGSNAITLDRDTSELVERTTYFPFGAVENDYRPGRWGQYRAPNRFSHKQDDTESGLIDFGARFYHPYLGRFMSPDPLVVHGALGNGNPYNYASNRPLGRVDLHGFVTSCGDGCYDFSDQPDVIIGQRQLERAEAHAEIGASNAEKLASRQITAKNLILGTARIPIPGTDRAYFTPNGLRKVTVNAVTGTVLSTLDPLHYADLLKNLGGVDVYKPFMMNVAEDKDDKSQIVGGVGVVIAALAAGKVGGPGVALAAEDAELMQLANQVKNAERFPFRYFRTIAVSTTKEGPILVAGGASDLSAAQIAKAESLGLTAVPPAPYTHAEGTLVFGAGELGLTPVRGVVTSNICVGCASFILEEFGGVITGKRTFHFK</sequence>
<name>A0A7W4VP58_9HYPH</name>
<protein>
    <submittedName>
        <fullName evidence="6">RHS repeat-associated protein</fullName>
    </submittedName>
</protein>
<dbReference type="Pfam" id="PF12256">
    <property type="entry name" value="TcdB_toxin_midN"/>
    <property type="match status" value="1"/>
</dbReference>
<dbReference type="SUPFAM" id="SSF69318">
    <property type="entry name" value="Integrin alpha N-terminal domain"/>
    <property type="match status" value="1"/>
</dbReference>
<gene>
    <name evidence="6" type="ORF">FHR70_003857</name>
</gene>
<dbReference type="InterPro" id="IPR031325">
    <property type="entry name" value="RHS_repeat"/>
</dbReference>
<dbReference type="InterPro" id="IPR022045">
    <property type="entry name" value="TcdB_toxin_mid/N"/>
</dbReference>
<dbReference type="Proteomes" id="UP000532010">
    <property type="component" value="Unassembled WGS sequence"/>
</dbReference>
<dbReference type="NCBIfam" id="TIGR01643">
    <property type="entry name" value="YD_repeat_2x"/>
    <property type="match status" value="1"/>
</dbReference>
<dbReference type="Pfam" id="PF03534">
    <property type="entry name" value="SpvB"/>
    <property type="match status" value="1"/>
</dbReference>
<evidence type="ECO:0000256" key="4">
    <source>
        <dbReference type="SAM" id="SignalP"/>
    </source>
</evidence>
<comment type="caution">
    <text evidence="6">The sequence shown here is derived from an EMBL/GenBank/DDBJ whole genome shotgun (WGS) entry which is preliminary data.</text>
</comment>
<comment type="subcellular location">
    <subcellularLocation>
        <location evidence="1">Secreted</location>
    </subcellularLocation>
</comment>
<evidence type="ECO:0000313" key="7">
    <source>
        <dbReference type="Proteomes" id="UP000532010"/>
    </source>
</evidence>
<evidence type="ECO:0000256" key="1">
    <source>
        <dbReference type="ARBA" id="ARBA00004613"/>
    </source>
</evidence>
<keyword evidence="7" id="KW-1185">Reference proteome</keyword>
<keyword evidence="3" id="KW-0843">Virulence</keyword>
<reference evidence="6 7" key="1">
    <citation type="submission" date="2020-08" db="EMBL/GenBank/DDBJ databases">
        <title>The Agave Microbiome: Exploring the role of microbial communities in plant adaptations to desert environments.</title>
        <authorList>
            <person name="Partida-Martinez L.P."/>
        </authorList>
    </citation>
    <scope>NUCLEOTIDE SEQUENCE [LARGE SCALE GENOMIC DNA]</scope>
    <source>
        <strain evidence="6 7">AT3.9</strain>
    </source>
</reference>
<evidence type="ECO:0000256" key="3">
    <source>
        <dbReference type="ARBA" id="ARBA00023026"/>
    </source>
</evidence>
<evidence type="ECO:0000256" key="2">
    <source>
        <dbReference type="ARBA" id="ARBA00022525"/>
    </source>
</evidence>
<dbReference type="InterPro" id="IPR006530">
    <property type="entry name" value="YD"/>
</dbReference>
<dbReference type="GO" id="GO:0005576">
    <property type="term" value="C:extracellular region"/>
    <property type="evidence" value="ECO:0007669"/>
    <property type="project" value="UniProtKB-SubCell"/>
</dbReference>
<keyword evidence="2" id="KW-0964">Secreted</keyword>
<proteinExistence type="predicted"/>
<accession>A0A7W4VP58</accession>
<dbReference type="InterPro" id="IPR022385">
    <property type="entry name" value="Rhs_assc_core"/>
</dbReference>
<dbReference type="Gene3D" id="2.180.10.10">
    <property type="entry name" value="RHS repeat-associated core"/>
    <property type="match status" value="2"/>
</dbReference>
<dbReference type="InterPro" id="IPR028994">
    <property type="entry name" value="Integrin_alpha_N"/>
</dbReference>
<feature type="chain" id="PRO_5031447641" evidence="4">
    <location>
        <begin position="21"/>
        <end position="2447"/>
    </location>
</feature>
<dbReference type="InterPro" id="IPR003284">
    <property type="entry name" value="Sal_SpvB"/>
</dbReference>
<dbReference type="GO" id="GO:0005737">
    <property type="term" value="C:cytoplasm"/>
    <property type="evidence" value="ECO:0007669"/>
    <property type="project" value="InterPro"/>
</dbReference>
<dbReference type="RefSeq" id="WP_183453088.1">
    <property type="nucleotide sequence ID" value="NZ_JACHWB010000006.1"/>
</dbReference>
<evidence type="ECO:0000259" key="5">
    <source>
        <dbReference type="Pfam" id="PF12256"/>
    </source>
</evidence>
<dbReference type="Pfam" id="PF05593">
    <property type="entry name" value="RHS_repeat"/>
    <property type="match status" value="1"/>
</dbReference>
<feature type="signal peptide" evidence="4">
    <location>
        <begin position="1"/>
        <end position="20"/>
    </location>
</feature>
<evidence type="ECO:0000313" key="6">
    <source>
        <dbReference type="EMBL" id="MBB3020769.1"/>
    </source>
</evidence>
<dbReference type="PANTHER" id="PTHR32305">
    <property type="match status" value="1"/>
</dbReference>